<sequence>MSQTLQAQRLEELRELAAAALEIEPEDLGDDDLFIEDHDGDSLRAIELLARIEKKYKIELPQSELPNMTSLTAVYKVVAHVANWQD</sequence>
<keyword evidence="3" id="KW-1185">Reference proteome</keyword>
<proteinExistence type="predicted"/>
<dbReference type="EMBL" id="CP032229">
    <property type="protein sequence ID" value="QBJ90996.1"/>
    <property type="molecule type" value="Genomic_DNA"/>
</dbReference>
<dbReference type="GeneID" id="300099698"/>
<name>A0A4V0ZZG4_STRSO</name>
<dbReference type="SUPFAM" id="SSF47336">
    <property type="entry name" value="ACP-like"/>
    <property type="match status" value="1"/>
</dbReference>
<evidence type="ECO:0000313" key="2">
    <source>
        <dbReference type="EMBL" id="QBJ90996.1"/>
    </source>
</evidence>
<dbReference type="RefSeq" id="WP_031184170.1">
    <property type="nucleotide sequence ID" value="NZ_CP032229.1"/>
</dbReference>
<dbReference type="AlphaFoldDB" id="A0A4V0ZZG4"/>
<gene>
    <name evidence="2" type="ORF">D0Z67_12240</name>
</gene>
<protein>
    <submittedName>
        <fullName evidence="2">Acyl carrier protein</fullName>
    </submittedName>
</protein>
<dbReference type="OrthoDB" id="4564178at2"/>
<dbReference type="Pfam" id="PF00550">
    <property type="entry name" value="PP-binding"/>
    <property type="match status" value="1"/>
</dbReference>
<reference evidence="2 3" key="1">
    <citation type="submission" date="2018-08" db="EMBL/GenBank/DDBJ databases">
        <title>The complete genome sequence of Streptomyces seoulensis, a pioneer strain for nickel superoxide dismutase discovery.</title>
        <authorList>
            <person name="Shin J."/>
            <person name="Lee J.-S."/>
            <person name="Lee E.-J."/>
            <person name="Youn H.-D."/>
        </authorList>
    </citation>
    <scope>NUCLEOTIDE SEQUENCE [LARGE SCALE GENOMIC DNA]</scope>
    <source>
        <strain evidence="2 3">KCTC 9819</strain>
    </source>
</reference>
<feature type="domain" description="Carrier" evidence="1">
    <location>
        <begin position="7"/>
        <end position="85"/>
    </location>
</feature>
<evidence type="ECO:0000313" key="3">
    <source>
        <dbReference type="Proteomes" id="UP000292547"/>
    </source>
</evidence>
<dbReference type="STRING" id="73044.GCA_000725795_01737"/>
<dbReference type="Gene3D" id="1.10.1200.10">
    <property type="entry name" value="ACP-like"/>
    <property type="match status" value="1"/>
</dbReference>
<organism evidence="2 3">
    <name type="scientific">Streptomyces seoulensis</name>
    <dbReference type="NCBI Taxonomy" id="73044"/>
    <lineage>
        <taxon>Bacteria</taxon>
        <taxon>Bacillati</taxon>
        <taxon>Actinomycetota</taxon>
        <taxon>Actinomycetes</taxon>
        <taxon>Kitasatosporales</taxon>
        <taxon>Streptomycetaceae</taxon>
        <taxon>Streptomyces</taxon>
    </lineage>
</organism>
<evidence type="ECO:0000259" key="1">
    <source>
        <dbReference type="PROSITE" id="PS50075"/>
    </source>
</evidence>
<dbReference type="KEGG" id="sseo:D0Z67_12240"/>
<dbReference type="Proteomes" id="UP000292547">
    <property type="component" value="Chromosome"/>
</dbReference>
<accession>A0A4V0ZZG4</accession>
<dbReference type="InterPro" id="IPR036736">
    <property type="entry name" value="ACP-like_sf"/>
</dbReference>
<dbReference type="InterPro" id="IPR009081">
    <property type="entry name" value="PP-bd_ACP"/>
</dbReference>
<dbReference type="PROSITE" id="PS50075">
    <property type="entry name" value="CARRIER"/>
    <property type="match status" value="1"/>
</dbReference>